<reference evidence="1" key="1">
    <citation type="submission" date="2020-11" db="EMBL/GenBank/DDBJ databases">
        <authorList>
            <consortium name="DOE Joint Genome Institute"/>
            <person name="Ahrendt S."/>
            <person name="Riley R."/>
            <person name="Andreopoulos W."/>
            <person name="Labutti K."/>
            <person name="Pangilinan J."/>
            <person name="Ruiz-Duenas F.J."/>
            <person name="Barrasa J.M."/>
            <person name="Sanchez-Garcia M."/>
            <person name="Camarero S."/>
            <person name="Miyauchi S."/>
            <person name="Serrano A."/>
            <person name="Linde D."/>
            <person name="Babiker R."/>
            <person name="Drula E."/>
            <person name="Ayuso-Fernandez I."/>
            <person name="Pacheco R."/>
            <person name="Padilla G."/>
            <person name="Ferreira P."/>
            <person name="Barriuso J."/>
            <person name="Kellner H."/>
            <person name="Castanera R."/>
            <person name="Alfaro M."/>
            <person name="Ramirez L."/>
            <person name="Pisabarro A.G."/>
            <person name="Kuo A."/>
            <person name="Tritt A."/>
            <person name="Lipzen A."/>
            <person name="He G."/>
            <person name="Yan M."/>
            <person name="Ng V."/>
            <person name="Cullen D."/>
            <person name="Martin F."/>
            <person name="Rosso M.-N."/>
            <person name="Henrissat B."/>
            <person name="Hibbett D."/>
            <person name="Martinez A.T."/>
            <person name="Grigoriev I.V."/>
        </authorList>
    </citation>
    <scope>NUCLEOTIDE SEQUENCE</scope>
    <source>
        <strain evidence="1">MF-IS2</strain>
    </source>
</reference>
<dbReference type="AlphaFoldDB" id="A0A9P6BZE3"/>
<keyword evidence="2" id="KW-1185">Reference proteome</keyword>
<feature type="non-terminal residue" evidence="1">
    <location>
        <position position="1"/>
    </location>
</feature>
<accession>A0A9P6BZE3</accession>
<proteinExistence type="predicted"/>
<comment type="caution">
    <text evidence="1">The sequence shown here is derived from an EMBL/GenBank/DDBJ whole genome shotgun (WGS) entry which is preliminary data.</text>
</comment>
<evidence type="ECO:0008006" key="3">
    <source>
        <dbReference type="Google" id="ProtNLM"/>
    </source>
</evidence>
<organism evidence="1 2">
    <name type="scientific">Macrolepiota fuliginosa MF-IS2</name>
    <dbReference type="NCBI Taxonomy" id="1400762"/>
    <lineage>
        <taxon>Eukaryota</taxon>
        <taxon>Fungi</taxon>
        <taxon>Dikarya</taxon>
        <taxon>Basidiomycota</taxon>
        <taxon>Agaricomycotina</taxon>
        <taxon>Agaricomycetes</taxon>
        <taxon>Agaricomycetidae</taxon>
        <taxon>Agaricales</taxon>
        <taxon>Agaricineae</taxon>
        <taxon>Agaricaceae</taxon>
        <taxon>Macrolepiota</taxon>
    </lineage>
</organism>
<protein>
    <recommendedName>
        <fullName evidence="3">C3H1-type domain-containing protein</fullName>
    </recommendedName>
</protein>
<dbReference type="EMBL" id="MU151470">
    <property type="protein sequence ID" value="KAF9443470.1"/>
    <property type="molecule type" value="Genomic_DNA"/>
</dbReference>
<sequence>WFGAEVGPGSELSDSMRKSRGILEFLAKDLPTAKRWVAHAPGAPLHFPDAEWANILRGRAVNLHSVLSSLHVLRPVEESSARVGDVEIRVPTGEVAKHLESAADWYSAWQPTAQATSLVFPHRRRELDQYGQYISSKFARRRAHDHSGVILFDEAVRQSVGGGESRSLLDRDVTEPFWESILLPTGIEFKSTKKRGRERERTEFCDRFNSKKGCHFEGCRFKHACRKCRETDHGGHACPPEA</sequence>
<gene>
    <name evidence="1" type="ORF">P691DRAFT_679470</name>
</gene>
<dbReference type="OrthoDB" id="2355984at2759"/>
<dbReference type="Proteomes" id="UP000807342">
    <property type="component" value="Unassembled WGS sequence"/>
</dbReference>
<name>A0A9P6BZE3_9AGAR</name>
<evidence type="ECO:0000313" key="1">
    <source>
        <dbReference type="EMBL" id="KAF9443470.1"/>
    </source>
</evidence>
<evidence type="ECO:0000313" key="2">
    <source>
        <dbReference type="Proteomes" id="UP000807342"/>
    </source>
</evidence>